<keyword evidence="2" id="KW-0812">Transmembrane</keyword>
<sequence>MENTRDGIAGFRLTQHTWLTELGNWIDAISPDGRRAGALLFDPRVIGLPGVRERVVAAVLTDQRLVTSGIGGLIPVADMVAAGEQVWLLTAQAVSPTLTDLAASGQVDPGGAAAVLVDTAQTLLALHAAGVTHGSLHPRTVVIGADGVALLSERGLADAIRGQISPPERDLASWASLARDLASSMRGGGGVTARGAAGTPGMASDPYGAAGGALGGAAAVELFERAAATATTYGLAAARDLLLGGREALPGGVISREGLILAARGRSAFARQPAYEQPPAHGAGPRDEGDIVTLLHVPGGGQAGGPGGGYGGASGDAYGAASGGSYGGGTGDGGSSGPMRFGPGVETRQEAQETTAERIWREGKAEAETLQRAGRVHGRAARARRRRTVVSAAVFAVIMAGAILAWLKLGDTPALAVASIEVEGPRKTQGCDSAVVVRGTIVTNGAPGEVSYEWRKSTDDEVVKQTLRTTSDRTSYEVPLRWRLKGRSTVKATATLVVVSPGPRMTDKASFTYKC</sequence>
<dbReference type="SUPFAM" id="SSF56112">
    <property type="entry name" value="Protein kinase-like (PK-like)"/>
    <property type="match status" value="1"/>
</dbReference>
<evidence type="ECO:0000259" key="3">
    <source>
        <dbReference type="PROSITE" id="PS50835"/>
    </source>
</evidence>
<evidence type="ECO:0000313" key="5">
    <source>
        <dbReference type="Proteomes" id="UP000583800"/>
    </source>
</evidence>
<dbReference type="Gene3D" id="1.10.510.10">
    <property type="entry name" value="Transferase(Phosphotransferase) domain 1"/>
    <property type="match status" value="1"/>
</dbReference>
<dbReference type="EMBL" id="JACHJB010000004">
    <property type="protein sequence ID" value="MBB6351287.1"/>
    <property type="molecule type" value="Genomic_DNA"/>
</dbReference>
<dbReference type="AlphaFoldDB" id="A0A7X0F0H0"/>
<feature type="region of interest" description="Disordered" evidence="1">
    <location>
        <begin position="329"/>
        <end position="355"/>
    </location>
</feature>
<organism evidence="4 5">
    <name type="scientific">Nonomuraea muscovyensis</name>
    <dbReference type="NCBI Taxonomy" id="1124761"/>
    <lineage>
        <taxon>Bacteria</taxon>
        <taxon>Bacillati</taxon>
        <taxon>Actinomycetota</taxon>
        <taxon>Actinomycetes</taxon>
        <taxon>Streptosporangiales</taxon>
        <taxon>Streptosporangiaceae</taxon>
        <taxon>Nonomuraea</taxon>
    </lineage>
</organism>
<dbReference type="PROSITE" id="PS50835">
    <property type="entry name" value="IG_LIKE"/>
    <property type="match status" value="1"/>
</dbReference>
<dbReference type="Proteomes" id="UP000583800">
    <property type="component" value="Unassembled WGS sequence"/>
</dbReference>
<keyword evidence="2" id="KW-0472">Membrane</keyword>
<protein>
    <recommendedName>
        <fullName evidence="3">Ig-like domain-containing protein</fullName>
    </recommendedName>
</protein>
<feature type="domain" description="Ig-like" evidence="3">
    <location>
        <begin position="413"/>
        <end position="515"/>
    </location>
</feature>
<dbReference type="InterPro" id="IPR011009">
    <property type="entry name" value="Kinase-like_dom_sf"/>
</dbReference>
<accession>A0A7X0F0H0</accession>
<keyword evidence="2" id="KW-1133">Transmembrane helix</keyword>
<gene>
    <name evidence="4" type="ORF">FHU36_007870</name>
</gene>
<name>A0A7X0F0H0_9ACTN</name>
<proteinExistence type="predicted"/>
<dbReference type="InterPro" id="IPR007110">
    <property type="entry name" value="Ig-like_dom"/>
</dbReference>
<comment type="caution">
    <text evidence="4">The sequence shown here is derived from an EMBL/GenBank/DDBJ whole genome shotgun (WGS) entry which is preliminary data.</text>
</comment>
<feature type="transmembrane region" description="Helical" evidence="2">
    <location>
        <begin position="389"/>
        <end position="407"/>
    </location>
</feature>
<reference evidence="4 5" key="1">
    <citation type="submission" date="2020-08" db="EMBL/GenBank/DDBJ databases">
        <title>Sequencing the genomes of 1000 actinobacteria strains.</title>
        <authorList>
            <person name="Klenk H.-P."/>
        </authorList>
    </citation>
    <scope>NUCLEOTIDE SEQUENCE [LARGE SCALE GENOMIC DNA]</scope>
    <source>
        <strain evidence="4 5">DSM 45913</strain>
    </source>
</reference>
<evidence type="ECO:0000313" key="4">
    <source>
        <dbReference type="EMBL" id="MBB6351287.1"/>
    </source>
</evidence>
<evidence type="ECO:0000256" key="1">
    <source>
        <dbReference type="SAM" id="MobiDB-lite"/>
    </source>
</evidence>
<dbReference type="RefSeq" id="WP_185089064.1">
    <property type="nucleotide sequence ID" value="NZ_JACHJB010000004.1"/>
</dbReference>
<evidence type="ECO:0000256" key="2">
    <source>
        <dbReference type="SAM" id="Phobius"/>
    </source>
</evidence>
<keyword evidence="5" id="KW-1185">Reference proteome</keyword>